<keyword evidence="1" id="KW-1133">Transmembrane helix</keyword>
<dbReference type="Proteomes" id="UP001292216">
    <property type="component" value="Unassembled WGS sequence"/>
</dbReference>
<feature type="transmembrane region" description="Helical" evidence="1">
    <location>
        <begin position="6"/>
        <end position="25"/>
    </location>
</feature>
<keyword evidence="1" id="KW-0812">Transmembrane</keyword>
<reference evidence="2 3" key="1">
    <citation type="submission" date="2023-12" db="EMBL/GenBank/DDBJ databases">
        <title>Whole genome sequencing of Paenibacillus phoenicis isolated from the Phoenix Mars Lander spacecraft assembly facility.</title>
        <authorList>
            <person name="Garcia A."/>
            <person name="Venkateswaran K."/>
        </authorList>
    </citation>
    <scope>NUCLEOTIDE SEQUENCE [LARGE SCALE GENOMIC DNA]</scope>
    <source>
        <strain evidence="2 3">3PO2SA</strain>
    </source>
</reference>
<comment type="caution">
    <text evidence="2">The sequence shown here is derived from an EMBL/GenBank/DDBJ whole genome shotgun (WGS) entry which is preliminary data.</text>
</comment>
<evidence type="ECO:0000313" key="2">
    <source>
        <dbReference type="EMBL" id="MEA3570698.1"/>
    </source>
</evidence>
<dbReference type="RefSeq" id="WP_172200683.1">
    <property type="nucleotide sequence ID" value="NZ_CBCSKM010000018.1"/>
</dbReference>
<evidence type="ECO:0008006" key="4">
    <source>
        <dbReference type="Google" id="ProtNLM"/>
    </source>
</evidence>
<dbReference type="EMBL" id="JAYERP010000001">
    <property type="protein sequence ID" value="MEA3570698.1"/>
    <property type="molecule type" value="Genomic_DNA"/>
</dbReference>
<name>A0ABU5PL74_9BACL</name>
<gene>
    <name evidence="2" type="ORF">U9M73_11875</name>
</gene>
<accession>A0ABU5PL74</accession>
<organism evidence="2 3">
    <name type="scientific">Paenibacillus phoenicis</name>
    <dbReference type="NCBI Taxonomy" id="554117"/>
    <lineage>
        <taxon>Bacteria</taxon>
        <taxon>Bacillati</taxon>
        <taxon>Bacillota</taxon>
        <taxon>Bacilli</taxon>
        <taxon>Bacillales</taxon>
        <taxon>Paenibacillaceae</taxon>
        <taxon>Paenibacillus</taxon>
    </lineage>
</organism>
<protein>
    <recommendedName>
        <fullName evidence="4">FHA domain-containing protein</fullName>
    </recommendedName>
</protein>
<keyword evidence="1" id="KW-0472">Membrane</keyword>
<evidence type="ECO:0000313" key="3">
    <source>
        <dbReference type="Proteomes" id="UP001292216"/>
    </source>
</evidence>
<keyword evidence="3" id="KW-1185">Reference proteome</keyword>
<sequence length="144" mass="16060">MRKKTVWAVGSLFIIIVVLGVGSIFTNRSSNNSNSFSFDEKTYDWQNNGKEKRYITQLLEGNVDTLLKGTVKTDTDCEADETGISRCHNQIELENKKTVTVVNIHNMQNFACFSPGDEVEIQPLTVGWVTTLKTKGASVHDSTN</sequence>
<proteinExistence type="predicted"/>
<evidence type="ECO:0000256" key="1">
    <source>
        <dbReference type="SAM" id="Phobius"/>
    </source>
</evidence>